<dbReference type="EMBL" id="RWGY01000026">
    <property type="protein sequence ID" value="TVU21380.1"/>
    <property type="molecule type" value="Genomic_DNA"/>
</dbReference>
<name>A0A5J9UDY0_9POAL</name>
<dbReference type="Pfam" id="PF23132">
    <property type="entry name" value="DUF7049"/>
    <property type="match status" value="1"/>
</dbReference>
<gene>
    <name evidence="6" type="ORF">EJB05_31010</name>
</gene>
<dbReference type="OrthoDB" id="5778525at2759"/>
<evidence type="ECO:0000313" key="7">
    <source>
        <dbReference type="Proteomes" id="UP000324897"/>
    </source>
</evidence>
<dbReference type="CDD" id="cd11393">
    <property type="entry name" value="bHLH_AtbHLH_like"/>
    <property type="match status" value="1"/>
</dbReference>
<dbReference type="SMART" id="SM00353">
    <property type="entry name" value="HLH"/>
    <property type="match status" value="1"/>
</dbReference>
<evidence type="ECO:0000256" key="3">
    <source>
        <dbReference type="ARBA" id="ARBA00023163"/>
    </source>
</evidence>
<dbReference type="SUPFAM" id="SSF47459">
    <property type="entry name" value="HLH, helix-loop-helix DNA-binding domain"/>
    <property type="match status" value="1"/>
</dbReference>
<dbReference type="Proteomes" id="UP000324897">
    <property type="component" value="Unassembled WGS sequence"/>
</dbReference>
<comment type="similarity">
    <text evidence="1">Belongs to the bHLH protein family.</text>
</comment>
<evidence type="ECO:0000259" key="5">
    <source>
        <dbReference type="PROSITE" id="PS50888"/>
    </source>
</evidence>
<dbReference type="InterPro" id="IPR011598">
    <property type="entry name" value="bHLH_dom"/>
</dbReference>
<protein>
    <recommendedName>
        <fullName evidence="5">BHLH domain-containing protein</fullName>
    </recommendedName>
</protein>
<dbReference type="AlphaFoldDB" id="A0A5J9UDY0"/>
<feature type="coiled-coil region" evidence="4">
    <location>
        <begin position="265"/>
        <end position="292"/>
    </location>
</feature>
<accession>A0A5J9UDY0</accession>
<dbReference type="InterPro" id="IPR044658">
    <property type="entry name" value="bHLH92/bHLH041-like"/>
</dbReference>
<dbReference type="InterPro" id="IPR055477">
    <property type="entry name" value="DUF7049"/>
</dbReference>
<evidence type="ECO:0000256" key="1">
    <source>
        <dbReference type="ARBA" id="ARBA00005510"/>
    </source>
</evidence>
<evidence type="ECO:0000313" key="6">
    <source>
        <dbReference type="EMBL" id="TVU21380.1"/>
    </source>
</evidence>
<keyword evidence="4" id="KW-0175">Coiled coil</keyword>
<evidence type="ECO:0000256" key="4">
    <source>
        <dbReference type="SAM" id="Coils"/>
    </source>
</evidence>
<dbReference type="Gene3D" id="4.10.280.10">
    <property type="entry name" value="Helix-loop-helix DNA-binding domain"/>
    <property type="match status" value="1"/>
</dbReference>
<proteinExistence type="inferred from homology"/>
<keyword evidence="3" id="KW-0804">Transcription</keyword>
<feature type="domain" description="BHLH" evidence="5">
    <location>
        <begin position="226"/>
        <end position="275"/>
    </location>
</feature>
<feature type="non-terminal residue" evidence="6">
    <location>
        <position position="1"/>
    </location>
</feature>
<organism evidence="6 7">
    <name type="scientific">Eragrostis curvula</name>
    <name type="common">weeping love grass</name>
    <dbReference type="NCBI Taxonomy" id="38414"/>
    <lineage>
        <taxon>Eukaryota</taxon>
        <taxon>Viridiplantae</taxon>
        <taxon>Streptophyta</taxon>
        <taxon>Embryophyta</taxon>
        <taxon>Tracheophyta</taxon>
        <taxon>Spermatophyta</taxon>
        <taxon>Magnoliopsida</taxon>
        <taxon>Liliopsida</taxon>
        <taxon>Poales</taxon>
        <taxon>Poaceae</taxon>
        <taxon>PACMAD clade</taxon>
        <taxon>Chloridoideae</taxon>
        <taxon>Eragrostideae</taxon>
        <taxon>Eragrostidinae</taxon>
        <taxon>Eragrostis</taxon>
    </lineage>
</organism>
<keyword evidence="7" id="KW-1185">Reference proteome</keyword>
<keyword evidence="2" id="KW-0805">Transcription regulation</keyword>
<dbReference type="InterPro" id="IPR036638">
    <property type="entry name" value="HLH_DNA-bd_sf"/>
</dbReference>
<dbReference type="PANTHER" id="PTHR46665:SF2">
    <property type="entry name" value="BHLH TRANSCRIPTION FACTOR"/>
    <property type="match status" value="1"/>
</dbReference>
<evidence type="ECO:0000256" key="2">
    <source>
        <dbReference type="ARBA" id="ARBA00023015"/>
    </source>
</evidence>
<dbReference type="PROSITE" id="PS50888">
    <property type="entry name" value="BHLH"/>
    <property type="match status" value="1"/>
</dbReference>
<dbReference type="PANTHER" id="PTHR46665">
    <property type="entry name" value="TRANSCRIPTION FACTOR BHLH041-RELATED-RELATED"/>
    <property type="match status" value="1"/>
</dbReference>
<sequence length="432" mass="46816">MCGYAASCTPAELQHREEEEEEELMSSQIQHHLNQASSDMDQLHAHMHMNMDDEAVVYDEALDMPQHPVVVDGLLDPHNASSFPTSSSSSSLSLRSASLSCSPSSSAHILGGGAPAATAAAACGQYPEVSSHVVPLPPAVPYDNQQYANAHAHAPAPAKRGAFKSYARHLGPRRQAPKPGACGQRMFKTALSVLSKMDMAAKYSQQQYYYQQQEAAEAPLPPPPTVNQLQHMISERKRREKLNDSFHALKTVLPPGAKKDKTSILVRAREYIRSLESKAFELEEKNKSLETRLAQRGNGGAAGDSGDDEKVQIEITRAAKEELPVEPRDLCTLKIVVRSRCNMTDVVLRTLQCLKEKVGDDVNLVSMNTSTGGSAGPSQNCSSPQAVLTMQIKSPGANWDEQPVKDAVAKVVADALMLPSAETTTTAPDQRQ</sequence>
<dbReference type="InterPro" id="IPR045239">
    <property type="entry name" value="bHLH95_bHLH"/>
</dbReference>
<dbReference type="GO" id="GO:0046983">
    <property type="term" value="F:protein dimerization activity"/>
    <property type="evidence" value="ECO:0007669"/>
    <property type="project" value="InterPro"/>
</dbReference>
<comment type="caution">
    <text evidence="6">The sequence shown here is derived from an EMBL/GenBank/DDBJ whole genome shotgun (WGS) entry which is preliminary data.</text>
</comment>
<reference evidence="6 7" key="1">
    <citation type="journal article" date="2019" name="Sci. Rep.">
        <title>A high-quality genome of Eragrostis curvula grass provides insights into Poaceae evolution and supports new strategies to enhance forage quality.</title>
        <authorList>
            <person name="Carballo J."/>
            <person name="Santos B.A.C.M."/>
            <person name="Zappacosta D."/>
            <person name="Garbus I."/>
            <person name="Selva J.P."/>
            <person name="Gallo C.A."/>
            <person name="Diaz A."/>
            <person name="Albertini E."/>
            <person name="Caccamo M."/>
            <person name="Echenique V."/>
        </authorList>
    </citation>
    <scope>NUCLEOTIDE SEQUENCE [LARGE SCALE GENOMIC DNA]</scope>
    <source>
        <strain evidence="7">cv. Victoria</strain>
        <tissue evidence="6">Leaf</tissue>
    </source>
</reference>
<dbReference type="Gramene" id="TVU21380">
    <property type="protein sequence ID" value="TVU21380"/>
    <property type="gene ID" value="EJB05_31010"/>
</dbReference>
<dbReference type="Pfam" id="PF00010">
    <property type="entry name" value="HLH"/>
    <property type="match status" value="1"/>
</dbReference>